<evidence type="ECO:0000313" key="1">
    <source>
        <dbReference type="EMBL" id="GAG60396.1"/>
    </source>
</evidence>
<protein>
    <submittedName>
        <fullName evidence="1">Uncharacterized protein</fullName>
    </submittedName>
</protein>
<dbReference type="EMBL" id="BART01002362">
    <property type="protein sequence ID" value="GAG60396.1"/>
    <property type="molecule type" value="Genomic_DNA"/>
</dbReference>
<dbReference type="AlphaFoldDB" id="X1AK53"/>
<comment type="caution">
    <text evidence="1">The sequence shown here is derived from an EMBL/GenBank/DDBJ whole genome shotgun (WGS) entry which is preliminary data.</text>
</comment>
<sequence>MRQRRESHPPGGEANLAYELVNGLTPKMSQNPGYLILSISLKDIAD</sequence>
<gene>
    <name evidence="1" type="ORF">S01H4_07277</name>
</gene>
<accession>X1AK53</accession>
<reference evidence="1" key="1">
    <citation type="journal article" date="2014" name="Front. Microbiol.">
        <title>High frequency of phylogenetically diverse reductive dehalogenase-homologous genes in deep subseafloor sedimentary metagenomes.</title>
        <authorList>
            <person name="Kawai M."/>
            <person name="Futagami T."/>
            <person name="Toyoda A."/>
            <person name="Takaki Y."/>
            <person name="Nishi S."/>
            <person name="Hori S."/>
            <person name="Arai W."/>
            <person name="Tsubouchi T."/>
            <person name="Morono Y."/>
            <person name="Uchiyama I."/>
            <person name="Ito T."/>
            <person name="Fujiyama A."/>
            <person name="Inagaki F."/>
            <person name="Takami H."/>
        </authorList>
    </citation>
    <scope>NUCLEOTIDE SEQUENCE</scope>
    <source>
        <strain evidence="1">Expedition CK06-06</strain>
    </source>
</reference>
<name>X1AK53_9ZZZZ</name>
<feature type="non-terminal residue" evidence="1">
    <location>
        <position position="46"/>
    </location>
</feature>
<proteinExistence type="predicted"/>
<organism evidence="1">
    <name type="scientific">marine sediment metagenome</name>
    <dbReference type="NCBI Taxonomy" id="412755"/>
    <lineage>
        <taxon>unclassified sequences</taxon>
        <taxon>metagenomes</taxon>
        <taxon>ecological metagenomes</taxon>
    </lineage>
</organism>